<dbReference type="InterPro" id="IPR005144">
    <property type="entry name" value="ATP-cone_dom"/>
</dbReference>
<keyword evidence="2" id="KW-1185">Reference proteome</keyword>
<reference evidence="1 2" key="1">
    <citation type="submission" date="2018-01" db="EMBL/GenBank/DDBJ databases">
        <title>Complete genome sequence of Bacteriovorax stolpii DSM12778.</title>
        <authorList>
            <person name="Tang B."/>
            <person name="Chang J."/>
        </authorList>
    </citation>
    <scope>NUCLEOTIDE SEQUENCE [LARGE SCALE GENOMIC DNA]</scope>
    <source>
        <strain evidence="1 2">DSM 12778</strain>
    </source>
</reference>
<organism evidence="1 2">
    <name type="scientific">Bacteriovorax stolpii</name>
    <name type="common">Bdellovibrio stolpii</name>
    <dbReference type="NCBI Taxonomy" id="960"/>
    <lineage>
        <taxon>Bacteria</taxon>
        <taxon>Pseudomonadati</taxon>
        <taxon>Bdellovibrionota</taxon>
        <taxon>Bacteriovoracia</taxon>
        <taxon>Bacteriovoracales</taxon>
        <taxon>Bacteriovoracaceae</taxon>
        <taxon>Bacteriovorax</taxon>
    </lineage>
</organism>
<dbReference type="InterPro" id="IPR011856">
    <property type="entry name" value="tRNA_endonuc-like_dom_sf"/>
</dbReference>
<accession>A0A2K9NP58</accession>
<protein>
    <submittedName>
        <fullName evidence="1">ATPase</fullName>
    </submittedName>
</protein>
<dbReference type="RefSeq" id="WP_102242605.1">
    <property type="nucleotide sequence ID" value="NZ_CP025704.1"/>
</dbReference>
<dbReference type="GO" id="GO:0005524">
    <property type="term" value="F:ATP binding"/>
    <property type="evidence" value="ECO:0007669"/>
    <property type="project" value="UniProtKB-UniRule"/>
</dbReference>
<dbReference type="InterPro" id="IPR007560">
    <property type="entry name" value="Restrct_endonuc_IV_Mrr"/>
</dbReference>
<dbReference type="AlphaFoldDB" id="A0A2K9NP58"/>
<name>A0A2K9NP58_BACTC</name>
<dbReference type="Pfam" id="PF04471">
    <property type="entry name" value="Mrr_cat"/>
    <property type="match status" value="1"/>
</dbReference>
<dbReference type="KEGG" id="bsto:C0V70_04120"/>
<evidence type="ECO:0000313" key="1">
    <source>
        <dbReference type="EMBL" id="AUN97310.1"/>
    </source>
</evidence>
<dbReference type="InterPro" id="IPR011335">
    <property type="entry name" value="Restrct_endonuc-II-like"/>
</dbReference>
<evidence type="ECO:0000313" key="2">
    <source>
        <dbReference type="Proteomes" id="UP000235584"/>
    </source>
</evidence>
<dbReference type="EMBL" id="CP025704">
    <property type="protein sequence ID" value="AUN97310.1"/>
    <property type="molecule type" value="Genomic_DNA"/>
</dbReference>
<dbReference type="GO" id="GO:0004519">
    <property type="term" value="F:endonuclease activity"/>
    <property type="evidence" value="ECO:0007669"/>
    <property type="project" value="InterPro"/>
</dbReference>
<dbReference type="GO" id="GO:0003677">
    <property type="term" value="F:DNA binding"/>
    <property type="evidence" value="ECO:0007669"/>
    <property type="project" value="InterPro"/>
</dbReference>
<dbReference type="PROSITE" id="PS51161">
    <property type="entry name" value="ATP_CONE"/>
    <property type="match status" value="1"/>
</dbReference>
<dbReference type="Proteomes" id="UP000235584">
    <property type="component" value="Chromosome"/>
</dbReference>
<sequence>MKHTNLRPKPKFRIIKSSGEIEKFSEKKLRNSLRRSGLKEKDCQRISKTVSSSVLDGTTSKDIYRKTIKLVKRQSPIAAAHYSLKRALLNLGPTGYEFEHFVGKYFENQGYQTSVGVTLQGGIVRHEVDVVASKPNYNIYTECKFHNNGGKKNDIKVALYVKARWDDLKNGPDGKYLRGYALATNTVFTKDAITYAEGVGLLLLGVNAPEGETFLDIIKKHKLYPITALVRLKKVHCKELLKREIILCSELLTEDKLMLKIGMKPEEVSTVIKDIHTLLGL</sequence>
<proteinExistence type="predicted"/>
<gene>
    <name evidence="1" type="ORF">C0V70_04120</name>
</gene>
<dbReference type="Gene3D" id="3.40.1350.10">
    <property type="match status" value="1"/>
</dbReference>
<dbReference type="GO" id="GO:0009307">
    <property type="term" value="P:DNA restriction-modification system"/>
    <property type="evidence" value="ECO:0007669"/>
    <property type="project" value="InterPro"/>
</dbReference>
<dbReference type="SUPFAM" id="SSF52980">
    <property type="entry name" value="Restriction endonuclease-like"/>
    <property type="match status" value="1"/>
</dbReference>